<evidence type="ECO:0000256" key="5">
    <source>
        <dbReference type="ARBA" id="ARBA00022741"/>
    </source>
</evidence>
<dbReference type="InterPro" id="IPR044726">
    <property type="entry name" value="ABCC_6TM_D2"/>
</dbReference>
<feature type="domain" description="ABC transmembrane type-1" evidence="12">
    <location>
        <begin position="349"/>
        <end position="513"/>
    </location>
</feature>
<dbReference type="SMART" id="SM00382">
    <property type="entry name" value="AAA"/>
    <property type="match status" value="1"/>
</dbReference>
<dbReference type="SUPFAM" id="SSF52540">
    <property type="entry name" value="P-loop containing nucleoside triphosphate hydrolases"/>
    <property type="match status" value="1"/>
</dbReference>
<dbReference type="AlphaFoldDB" id="A0A9P6UFZ9"/>
<feature type="transmembrane region" description="Helical" evidence="10">
    <location>
        <begin position="41"/>
        <end position="61"/>
    </location>
</feature>
<dbReference type="InterPro" id="IPR036640">
    <property type="entry name" value="ABC1_TM_sf"/>
</dbReference>
<comment type="subcellular location">
    <subcellularLocation>
        <location evidence="1">Vacuole membrane</location>
        <topology evidence="1">Multi-pass membrane protein</topology>
    </subcellularLocation>
</comment>
<gene>
    <name evidence="13" type="primary">ABCC1_8</name>
    <name evidence="13" type="ORF">BGZ97_005713</name>
</gene>
<comment type="caution">
    <text evidence="13">The sequence shown here is derived from an EMBL/GenBank/DDBJ whole genome shotgun (WGS) entry which is preliminary data.</text>
</comment>
<dbReference type="InterPro" id="IPR003593">
    <property type="entry name" value="AAA+_ATPase"/>
</dbReference>
<feature type="transmembrane region" description="Helical" evidence="10">
    <location>
        <begin position="105"/>
        <end position="127"/>
    </location>
</feature>
<evidence type="ECO:0000259" key="12">
    <source>
        <dbReference type="PROSITE" id="PS50929"/>
    </source>
</evidence>
<evidence type="ECO:0000256" key="4">
    <source>
        <dbReference type="ARBA" id="ARBA00022737"/>
    </source>
</evidence>
<dbReference type="FunFam" id="3.40.50.300:FF:000997">
    <property type="entry name" value="Multidrug resistance-associated protein 1"/>
    <property type="match status" value="1"/>
</dbReference>
<evidence type="ECO:0000256" key="6">
    <source>
        <dbReference type="ARBA" id="ARBA00022840"/>
    </source>
</evidence>
<evidence type="ECO:0000313" key="14">
    <source>
        <dbReference type="Proteomes" id="UP000823405"/>
    </source>
</evidence>
<dbReference type="EMBL" id="JAAAIN010002558">
    <property type="protein sequence ID" value="KAG0292046.1"/>
    <property type="molecule type" value="Genomic_DNA"/>
</dbReference>
<dbReference type="InterPro" id="IPR027417">
    <property type="entry name" value="P-loop_NTPase"/>
</dbReference>
<proteinExistence type="predicted"/>
<feature type="transmembrane region" description="Helical" evidence="10">
    <location>
        <begin position="1132"/>
        <end position="1149"/>
    </location>
</feature>
<dbReference type="PROSITE" id="PS50929">
    <property type="entry name" value="ABC_TM1F"/>
    <property type="match status" value="2"/>
</dbReference>
<protein>
    <submittedName>
        <fullName evidence="13">Multidrug resistance-associated protein 1</fullName>
    </submittedName>
</protein>
<keyword evidence="7 10" id="KW-1133">Transmembrane helix</keyword>
<evidence type="ECO:0000259" key="11">
    <source>
        <dbReference type="PROSITE" id="PS50893"/>
    </source>
</evidence>
<keyword evidence="4" id="KW-0677">Repeat</keyword>
<dbReference type="SUPFAM" id="SSF90123">
    <property type="entry name" value="ABC transporter transmembrane region"/>
    <property type="match status" value="2"/>
</dbReference>
<dbReference type="Pfam" id="PF24357">
    <property type="entry name" value="TMD0_ABC"/>
    <property type="match status" value="1"/>
</dbReference>
<feature type="region of interest" description="Disordered" evidence="9">
    <location>
        <begin position="572"/>
        <end position="593"/>
    </location>
</feature>
<dbReference type="InterPro" id="IPR056227">
    <property type="entry name" value="TMD0_ABC"/>
</dbReference>
<dbReference type="InterPro" id="IPR011527">
    <property type="entry name" value="ABC1_TM_dom"/>
</dbReference>
<feature type="transmembrane region" description="Helical" evidence="10">
    <location>
        <begin position="1155"/>
        <end position="1175"/>
    </location>
</feature>
<feature type="region of interest" description="Disordered" evidence="9">
    <location>
        <begin position="817"/>
        <end position="865"/>
    </location>
</feature>
<dbReference type="GO" id="GO:0000329">
    <property type="term" value="C:fungal-type vacuole membrane"/>
    <property type="evidence" value="ECO:0007669"/>
    <property type="project" value="UniProtKB-ARBA"/>
</dbReference>
<evidence type="ECO:0000313" key="13">
    <source>
        <dbReference type="EMBL" id="KAG0292046.1"/>
    </source>
</evidence>
<evidence type="ECO:0000256" key="1">
    <source>
        <dbReference type="ARBA" id="ARBA00004128"/>
    </source>
</evidence>
<evidence type="ECO:0000256" key="10">
    <source>
        <dbReference type="SAM" id="Phobius"/>
    </source>
</evidence>
<feature type="transmembrane region" description="Helical" evidence="10">
    <location>
        <begin position="139"/>
        <end position="157"/>
    </location>
</feature>
<dbReference type="InterPro" id="IPR050173">
    <property type="entry name" value="ABC_transporter_C-like"/>
</dbReference>
<keyword evidence="2" id="KW-0813">Transport</keyword>
<feature type="transmembrane region" description="Helical" evidence="10">
    <location>
        <begin position="1023"/>
        <end position="1056"/>
    </location>
</feature>
<dbReference type="PANTHER" id="PTHR24223:SF443">
    <property type="entry name" value="MULTIDRUG-RESISTANCE LIKE PROTEIN 1, ISOFORM I"/>
    <property type="match status" value="1"/>
</dbReference>
<feature type="transmembrane region" description="Helical" evidence="10">
    <location>
        <begin position="940"/>
        <end position="962"/>
    </location>
</feature>
<evidence type="ECO:0000256" key="3">
    <source>
        <dbReference type="ARBA" id="ARBA00022692"/>
    </source>
</evidence>
<feature type="transmembrane region" description="Helical" evidence="10">
    <location>
        <begin position="348"/>
        <end position="372"/>
    </location>
</feature>
<evidence type="ECO:0000256" key="7">
    <source>
        <dbReference type="ARBA" id="ARBA00022989"/>
    </source>
</evidence>
<dbReference type="Pfam" id="PF00664">
    <property type="entry name" value="ABC_membrane"/>
    <property type="match status" value="2"/>
</dbReference>
<dbReference type="GO" id="GO:0005524">
    <property type="term" value="F:ATP binding"/>
    <property type="evidence" value="ECO:0007669"/>
    <property type="project" value="UniProtKB-KW"/>
</dbReference>
<dbReference type="PANTHER" id="PTHR24223">
    <property type="entry name" value="ATP-BINDING CASSETTE SUB-FAMILY C"/>
    <property type="match status" value="1"/>
</dbReference>
<dbReference type="InterPro" id="IPR003439">
    <property type="entry name" value="ABC_transporter-like_ATP-bd"/>
</dbReference>
<reference evidence="13" key="1">
    <citation type="journal article" date="2020" name="Fungal Divers.">
        <title>Resolving the Mortierellaceae phylogeny through synthesis of multi-gene phylogenetics and phylogenomics.</title>
        <authorList>
            <person name="Vandepol N."/>
            <person name="Liber J."/>
            <person name="Desiro A."/>
            <person name="Na H."/>
            <person name="Kennedy M."/>
            <person name="Barry K."/>
            <person name="Grigoriev I.V."/>
            <person name="Miller A.N."/>
            <person name="O'Donnell K."/>
            <person name="Stajich J.E."/>
            <person name="Bonito G."/>
        </authorList>
    </citation>
    <scope>NUCLEOTIDE SEQUENCE</scope>
    <source>
        <strain evidence="13">NVP60</strain>
    </source>
</reference>
<keyword evidence="3 10" id="KW-0812">Transmembrane</keyword>
<dbReference type="GO" id="GO:0016887">
    <property type="term" value="F:ATP hydrolysis activity"/>
    <property type="evidence" value="ECO:0007669"/>
    <property type="project" value="InterPro"/>
</dbReference>
<dbReference type="PROSITE" id="PS50893">
    <property type="entry name" value="ABC_TRANSPORTER_2"/>
    <property type="match status" value="1"/>
</dbReference>
<keyword evidence="14" id="KW-1185">Reference proteome</keyword>
<dbReference type="Pfam" id="PF00005">
    <property type="entry name" value="ABC_tran"/>
    <property type="match status" value="1"/>
</dbReference>
<feature type="transmembrane region" description="Helical" evidence="10">
    <location>
        <begin position="169"/>
        <end position="191"/>
    </location>
</feature>
<name>A0A9P6UFZ9_9FUNG</name>
<keyword evidence="6" id="KW-0067">ATP-binding</keyword>
<dbReference type="InterPro" id="IPR017871">
    <property type="entry name" value="ABC_transporter-like_CS"/>
</dbReference>
<evidence type="ECO:0000256" key="2">
    <source>
        <dbReference type="ARBA" id="ARBA00022448"/>
    </source>
</evidence>
<dbReference type="Gene3D" id="1.20.1560.10">
    <property type="entry name" value="ABC transporter type 1, transmembrane domain"/>
    <property type="match status" value="2"/>
</dbReference>
<feature type="transmembrane region" description="Helical" evidence="10">
    <location>
        <begin position="444"/>
        <end position="470"/>
    </location>
</feature>
<keyword evidence="8 10" id="KW-0472">Membrane</keyword>
<sequence length="1234" mass="137141">MELQQTSSPILFADPTAPSIDVETWFCGPTEGWGPISKSSILLGALSTLAIASFIARYVALRKWSTPHGLGRTACIYWPTQICMSATGMAAVGFLVRLYQDNDAVPATVFGYAAFAAAWLLTVPLNCYEHVNSIRSSDVIFSFYVFSIMALSIQARTLRLLSNCSEGTPVQLCATLFMISTLLIGFIVEAWPRGATKVQRSSSVPIYDKANLFSQMTYFFYLPIIRLGNTKPLTAEDLANQLPACVYTAESQALLDQYWKANQDSAAKRGKKPSLFHSVLQSQLIHVPGLIVIRVTRVLSNFMVPAILSLLLAYFQDIQVPRSSQELDTKQTDNGGTDRPTRGTSLEYGIFLVIAMYLAVHRTLGWSAWVGLLTMMSMTPLQICHVKMYNRILRESSELADERIRVMTEILSAIKVVKFYAWESPFLKRILNVRNRELGAKRRMAALDAAMSIVSSSTLIISFVTLSVYATWGGPGFTPGVLTPQVVFVSMALFGMLKNPISTLTEVTAGTARMVVSTSRIQQFLLREETESDAIVRELDGPEWPSGVSSIVVQDATFSWSKESELVRFNKAENQEDADETQGLLQRPQGGESTEIHRPTLQHISLSINSGSLVAIVGRVGQGKSSLLSALIGEMYKFHGCAKTVGRIAYVPQQSWILNATLRDNILFGLEYDQERYERIIVASGLKPDIAILPAGDQTEIGERGINLSGGQKQRVALARAAYNDADIYLLDDPLSAVDAHVDQHLWNELIGPQGLLRNKTRLLVTHGIHHLQEVDQIILLKDGCIAESGHFEDLMSAGQTFSQLISEYAVTHRDQVGSDATSGSGSDIVETQSQETVDSGASGNTAAVKATSKHREASKGAKRDRKAGIIKVETSNDGKLQLSMFLTYLRAMTYKYAVLIVFCHVLIQLCYIGTTLWLKYWIGQSPKVDNQRDPPSLKFFLSVFAFFTLVCVLAGMILKWVSFGVTLLRASEHLHRKFINRIMLLPLSFFDTTPLGRIINIASSDFESIDERIPVKLYEITHQGFAVIASLAVVAFTTPLCLFALPFITLVYFFIQKYYLNTSQAVKRVFRVTKSPVFQHFQETLAGVSTIRAMGLQDRFIEASSKLCDIHANAFVAYGYCIRWMENQVQMINVIITLLAGLWFVLLPQGSVDAATAGLALSFAMSNSQALNWFTRHYCDMYLHFIAIERVEEYSEMSTEAPRMTAPDSEAGRALEHHWPQEGRIEFVDYSTR</sequence>
<dbReference type="CDD" id="cd18580">
    <property type="entry name" value="ABC_6TM_ABCC_D2"/>
    <property type="match status" value="1"/>
</dbReference>
<accession>A0A9P6UFZ9</accession>
<feature type="transmembrane region" description="Helical" evidence="10">
    <location>
        <begin position="897"/>
        <end position="920"/>
    </location>
</feature>
<dbReference type="FunFam" id="1.20.1560.10:FF:000013">
    <property type="entry name" value="ABC transporter C family member 2"/>
    <property type="match status" value="1"/>
</dbReference>
<keyword evidence="5" id="KW-0547">Nucleotide-binding</keyword>
<dbReference type="OrthoDB" id="6500128at2759"/>
<dbReference type="GO" id="GO:0140359">
    <property type="term" value="F:ABC-type transporter activity"/>
    <property type="evidence" value="ECO:0007669"/>
    <property type="project" value="InterPro"/>
</dbReference>
<feature type="non-terminal residue" evidence="13">
    <location>
        <position position="1234"/>
    </location>
</feature>
<feature type="transmembrane region" description="Helical" evidence="10">
    <location>
        <begin position="82"/>
        <end position="99"/>
    </location>
</feature>
<feature type="domain" description="ABC transmembrane type-1" evidence="12">
    <location>
        <begin position="899"/>
        <end position="1184"/>
    </location>
</feature>
<dbReference type="Proteomes" id="UP000823405">
    <property type="component" value="Unassembled WGS sequence"/>
</dbReference>
<feature type="transmembrane region" description="Helical" evidence="10">
    <location>
        <begin position="298"/>
        <end position="315"/>
    </location>
</feature>
<feature type="compositionally biased region" description="Polar residues" evidence="9">
    <location>
        <begin position="819"/>
        <end position="846"/>
    </location>
</feature>
<evidence type="ECO:0000256" key="9">
    <source>
        <dbReference type="SAM" id="MobiDB-lite"/>
    </source>
</evidence>
<organism evidence="13 14">
    <name type="scientific">Linnemannia gamsii</name>
    <dbReference type="NCBI Taxonomy" id="64522"/>
    <lineage>
        <taxon>Eukaryota</taxon>
        <taxon>Fungi</taxon>
        <taxon>Fungi incertae sedis</taxon>
        <taxon>Mucoromycota</taxon>
        <taxon>Mortierellomycotina</taxon>
        <taxon>Mortierellomycetes</taxon>
        <taxon>Mortierellales</taxon>
        <taxon>Mortierellaceae</taxon>
        <taxon>Linnemannia</taxon>
    </lineage>
</organism>
<dbReference type="CDD" id="cd03250">
    <property type="entry name" value="ABCC_MRP_domain1"/>
    <property type="match status" value="1"/>
</dbReference>
<dbReference type="Gene3D" id="3.40.50.300">
    <property type="entry name" value="P-loop containing nucleotide triphosphate hydrolases"/>
    <property type="match status" value="1"/>
</dbReference>
<dbReference type="PROSITE" id="PS00211">
    <property type="entry name" value="ABC_TRANSPORTER_1"/>
    <property type="match status" value="1"/>
</dbReference>
<feature type="domain" description="ABC transporter" evidence="11">
    <location>
        <begin position="585"/>
        <end position="808"/>
    </location>
</feature>
<evidence type="ECO:0000256" key="8">
    <source>
        <dbReference type="ARBA" id="ARBA00023136"/>
    </source>
</evidence>